<evidence type="ECO:0000313" key="2">
    <source>
        <dbReference type="Proteomes" id="UP000265618"/>
    </source>
</evidence>
<dbReference type="Gene3D" id="3.40.50.300">
    <property type="entry name" value="P-loop containing nucleotide triphosphate hydrolases"/>
    <property type="match status" value="1"/>
</dbReference>
<dbReference type="InterPro" id="IPR027417">
    <property type="entry name" value="P-loop_NTPase"/>
</dbReference>
<keyword evidence="2" id="KW-1185">Reference proteome</keyword>
<sequence>MVFSCMCGGDKQEKAAAERNKKVNQYLRQHIREESETVKVLLLGPGGSGKSTIFRQVMGGCCLIGTVCNG</sequence>
<dbReference type="OrthoDB" id="5817230at2759"/>
<protein>
    <submittedName>
        <fullName evidence="1">Uncharacterized protein</fullName>
    </submittedName>
</protein>
<accession>A0A9K3CTX0</accession>
<reference evidence="1 2" key="1">
    <citation type="journal article" date="2018" name="PLoS ONE">
        <title>The draft genome of Kipferlia bialata reveals reductive genome evolution in fornicate parasites.</title>
        <authorList>
            <person name="Tanifuji G."/>
            <person name="Takabayashi S."/>
            <person name="Kume K."/>
            <person name="Takagi M."/>
            <person name="Nakayama T."/>
            <person name="Kamikawa R."/>
            <person name="Inagaki Y."/>
            <person name="Hashimoto T."/>
        </authorList>
    </citation>
    <scope>NUCLEOTIDE SEQUENCE [LARGE SCALE GENOMIC DNA]</scope>
    <source>
        <strain evidence="1">NY0173</strain>
    </source>
</reference>
<name>A0A9K3CTX0_9EUKA</name>
<dbReference type="EMBL" id="BDIP01000632">
    <property type="protein sequence ID" value="GIQ82238.1"/>
    <property type="molecule type" value="Genomic_DNA"/>
</dbReference>
<gene>
    <name evidence="1" type="ORF">KIPB_003339</name>
</gene>
<organism evidence="1 2">
    <name type="scientific">Kipferlia bialata</name>
    <dbReference type="NCBI Taxonomy" id="797122"/>
    <lineage>
        <taxon>Eukaryota</taxon>
        <taxon>Metamonada</taxon>
        <taxon>Carpediemonas-like organisms</taxon>
        <taxon>Kipferlia</taxon>
    </lineage>
</organism>
<evidence type="ECO:0000313" key="1">
    <source>
        <dbReference type="EMBL" id="GIQ82238.1"/>
    </source>
</evidence>
<proteinExistence type="predicted"/>
<comment type="caution">
    <text evidence="1">The sequence shown here is derived from an EMBL/GenBank/DDBJ whole genome shotgun (WGS) entry which is preliminary data.</text>
</comment>
<dbReference type="Proteomes" id="UP000265618">
    <property type="component" value="Unassembled WGS sequence"/>
</dbReference>
<dbReference type="SUPFAM" id="SSF52540">
    <property type="entry name" value="P-loop containing nucleoside triphosphate hydrolases"/>
    <property type="match status" value="1"/>
</dbReference>
<dbReference type="AlphaFoldDB" id="A0A9K3CTX0"/>